<evidence type="ECO:0000256" key="4">
    <source>
        <dbReference type="SAM" id="MobiDB-lite"/>
    </source>
</evidence>
<keyword evidence="6" id="KW-0378">Hydrolase</keyword>
<dbReference type="GO" id="GO:0046677">
    <property type="term" value="P:response to antibiotic"/>
    <property type="evidence" value="ECO:0007669"/>
    <property type="project" value="InterPro"/>
</dbReference>
<accession>A0A4Q1KEZ1</accession>
<dbReference type="SUPFAM" id="SSF56601">
    <property type="entry name" value="beta-lactamase/transpeptidase-like"/>
    <property type="match status" value="1"/>
</dbReference>
<comment type="caution">
    <text evidence="6">The sequence shown here is derived from an EMBL/GenBank/DDBJ whole genome shotgun (WGS) entry which is preliminary data.</text>
</comment>
<evidence type="ECO:0000313" key="7">
    <source>
        <dbReference type="Proteomes" id="UP000290958"/>
    </source>
</evidence>
<name>A0A4Q1KEZ1_9SPHN</name>
<gene>
    <name evidence="6" type="ORF">EQG66_10745</name>
</gene>
<comment type="catalytic activity">
    <reaction evidence="1">
        <text>a beta-lactam + H2O = a substituted beta-amino acid</text>
        <dbReference type="Rhea" id="RHEA:20401"/>
        <dbReference type="ChEBI" id="CHEBI:15377"/>
        <dbReference type="ChEBI" id="CHEBI:35627"/>
        <dbReference type="ChEBI" id="CHEBI:140347"/>
        <dbReference type="EC" id="3.5.2.6"/>
    </reaction>
</comment>
<dbReference type="Proteomes" id="UP000290958">
    <property type="component" value="Unassembled WGS sequence"/>
</dbReference>
<evidence type="ECO:0000313" key="6">
    <source>
        <dbReference type="EMBL" id="RXR28228.1"/>
    </source>
</evidence>
<dbReference type="EC" id="3.5.2.6" evidence="3"/>
<comment type="similarity">
    <text evidence="2">Belongs to the class-A beta-lactamase family.</text>
</comment>
<dbReference type="EMBL" id="SBKP01000010">
    <property type="protein sequence ID" value="RXR28228.1"/>
    <property type="molecule type" value="Genomic_DNA"/>
</dbReference>
<evidence type="ECO:0000256" key="1">
    <source>
        <dbReference type="ARBA" id="ARBA00001526"/>
    </source>
</evidence>
<dbReference type="AlphaFoldDB" id="A0A4Q1KEZ1"/>
<keyword evidence="7" id="KW-1185">Reference proteome</keyword>
<evidence type="ECO:0000259" key="5">
    <source>
        <dbReference type="Pfam" id="PF13354"/>
    </source>
</evidence>
<protein>
    <recommendedName>
        <fullName evidence="3">beta-lactamase</fullName>
        <ecNumber evidence="3">3.5.2.6</ecNumber>
    </recommendedName>
</protein>
<dbReference type="PANTHER" id="PTHR35333:SF3">
    <property type="entry name" value="BETA-LACTAMASE-TYPE TRANSPEPTIDASE FOLD CONTAINING PROTEIN"/>
    <property type="match status" value="1"/>
</dbReference>
<proteinExistence type="inferred from homology"/>
<evidence type="ECO:0000256" key="2">
    <source>
        <dbReference type="ARBA" id="ARBA00009009"/>
    </source>
</evidence>
<dbReference type="GO" id="GO:0030655">
    <property type="term" value="P:beta-lactam antibiotic catabolic process"/>
    <property type="evidence" value="ECO:0007669"/>
    <property type="project" value="InterPro"/>
</dbReference>
<dbReference type="GO" id="GO:0008800">
    <property type="term" value="F:beta-lactamase activity"/>
    <property type="evidence" value="ECO:0007669"/>
    <property type="project" value="UniProtKB-EC"/>
</dbReference>
<feature type="region of interest" description="Disordered" evidence="4">
    <location>
        <begin position="1"/>
        <end position="22"/>
    </location>
</feature>
<evidence type="ECO:0000256" key="3">
    <source>
        <dbReference type="ARBA" id="ARBA00012865"/>
    </source>
</evidence>
<dbReference type="PANTHER" id="PTHR35333">
    <property type="entry name" value="BETA-LACTAMASE"/>
    <property type="match status" value="1"/>
</dbReference>
<feature type="domain" description="Beta-lactamase class A catalytic" evidence="5">
    <location>
        <begin position="94"/>
        <end position="351"/>
    </location>
</feature>
<reference evidence="7" key="1">
    <citation type="submission" date="2019-01" db="EMBL/GenBank/DDBJ databases">
        <title>Cytophagaceae bacterium strain CAR-16.</title>
        <authorList>
            <person name="Chen W.-M."/>
        </authorList>
    </citation>
    <scope>NUCLEOTIDE SEQUENCE [LARGE SCALE GENOMIC DNA]</scope>
    <source>
        <strain evidence="7">CHR27</strain>
    </source>
</reference>
<dbReference type="InterPro" id="IPR000871">
    <property type="entry name" value="Beta-lactam_class-A"/>
</dbReference>
<dbReference type="InterPro" id="IPR012338">
    <property type="entry name" value="Beta-lactam/transpept-like"/>
</dbReference>
<sequence length="391" mass="41966">MKVKRGGKADYRCGSGKQSQSRQHWPKALAAFILAGGMMAASTFSTSQAVPPASFTSPLRLTEISPQERRAKAPAALRVQIETLGSSFNGTVAISVRPVDADWEAAYNADSLMPQQSVSKLWVAMAALDAVDRGKLTLLDPVTVRPDDLTLFHQPLAAMVRSTGYTTDVADLMTRAMTESDNTANDVVLRQIGGPEAIRGYLARRFLANIRFGPGERVLQSTTAGLEWNQSMAMGRGFYAARSALPKSVREKALNDYLANPMDGAAASSITLALARLKRGEMLSPASTAYLLAVMHEAKTGRQRIKGGVPAGWSYAHKTGTGQELYPRATGFNDVGIMTAPDGTSYAVAVMIASTTVSIPERWAVMQGVARAVAAYHDGPVMDQRFSYATK</sequence>
<dbReference type="Pfam" id="PF13354">
    <property type="entry name" value="Beta-lactamase2"/>
    <property type="match status" value="1"/>
</dbReference>
<dbReference type="InterPro" id="IPR045155">
    <property type="entry name" value="Beta-lactam_cat"/>
</dbReference>
<dbReference type="OrthoDB" id="9784149at2"/>
<organism evidence="6 7">
    <name type="scientific">Sphingobium fluviale</name>
    <dbReference type="NCBI Taxonomy" id="2506423"/>
    <lineage>
        <taxon>Bacteria</taxon>
        <taxon>Pseudomonadati</taxon>
        <taxon>Pseudomonadota</taxon>
        <taxon>Alphaproteobacteria</taxon>
        <taxon>Sphingomonadales</taxon>
        <taxon>Sphingomonadaceae</taxon>
        <taxon>Sphingobium</taxon>
    </lineage>
</organism>
<dbReference type="Gene3D" id="3.40.710.10">
    <property type="entry name" value="DD-peptidase/beta-lactamase superfamily"/>
    <property type="match status" value="1"/>
</dbReference>